<reference evidence="5" key="1">
    <citation type="submission" date="2025-08" db="UniProtKB">
        <authorList>
            <consortium name="RefSeq"/>
        </authorList>
    </citation>
    <scope>IDENTIFICATION</scope>
</reference>
<dbReference type="GeneID" id="110979102"/>
<comment type="cofactor">
    <cofactor evidence="2">
        <name>Ca(2+)</name>
        <dbReference type="ChEBI" id="CHEBI:29108"/>
    </cofactor>
</comment>
<dbReference type="OrthoDB" id="191150at2759"/>
<evidence type="ECO:0000313" key="5">
    <source>
        <dbReference type="RefSeq" id="XP_022090331.1"/>
    </source>
</evidence>
<evidence type="ECO:0000256" key="1">
    <source>
        <dbReference type="ARBA" id="ARBA00005350"/>
    </source>
</evidence>
<dbReference type="GO" id="GO:0017128">
    <property type="term" value="F:phospholipid scramblase activity"/>
    <property type="evidence" value="ECO:0007669"/>
    <property type="project" value="InterPro"/>
</dbReference>
<dbReference type="Proteomes" id="UP000694845">
    <property type="component" value="Unplaced"/>
</dbReference>
<dbReference type="PANTHER" id="PTHR23248">
    <property type="entry name" value="PHOSPHOLIPID SCRAMBLASE-RELATED"/>
    <property type="match status" value="1"/>
</dbReference>
<keyword evidence="2" id="KW-0564">Palmitate</keyword>
<dbReference type="InterPro" id="IPR025659">
    <property type="entry name" value="Tubby-like_C"/>
</dbReference>
<dbReference type="Pfam" id="PF03803">
    <property type="entry name" value="Scramblase"/>
    <property type="match status" value="1"/>
</dbReference>
<evidence type="ECO:0000313" key="4">
    <source>
        <dbReference type="Proteomes" id="UP000694845"/>
    </source>
</evidence>
<keyword evidence="2" id="KW-0449">Lipoprotein</keyword>
<feature type="compositionally biased region" description="Pro residues" evidence="3">
    <location>
        <begin position="1"/>
        <end position="12"/>
    </location>
</feature>
<sequence length="331" mass="36328">MEQGPPPQPPEQPGAYGQPGGYPPPAAGAGYPPPPGTGAGYPPPAPGWKGYPPAAGYPAGQVQQQMPMVSVQPGYGQQPAGMGQPAPAQWMPAPPPVSNCPPGLEYLSQIDQLLVHQQVELFEVMVNWETANRYQVKNSLGQQVYFAHEESDEFQRQCCGAKRGFTMHITDNNNTEVMRVIREFKYCGGCCWCASAGPCSMEITVEAPVGHVVGHVKQTASFMAPEFDILNEKEECVLLIRGPVCICQGALCTGDQEFKIMNRDETQEVGKISKQWSGLVKEYFTKADNFGISFPMDLDIGMKATMLGAVFLIDFMFFEQRQQQDDDHHHL</sequence>
<evidence type="ECO:0000256" key="3">
    <source>
        <dbReference type="SAM" id="MobiDB-lite"/>
    </source>
</evidence>
<comment type="similarity">
    <text evidence="1 2">Belongs to the phospholipid scramblase family.</text>
</comment>
<protein>
    <recommendedName>
        <fullName evidence="2">Phospholipid scramblase</fullName>
    </recommendedName>
</protein>
<accession>A0A8B7YFA2</accession>
<dbReference type="SUPFAM" id="SSF54518">
    <property type="entry name" value="Tubby C-terminal domain-like"/>
    <property type="match status" value="1"/>
</dbReference>
<proteinExistence type="inferred from homology"/>
<organism evidence="4 5">
    <name type="scientific">Acanthaster planci</name>
    <name type="common">Crown-of-thorns starfish</name>
    <dbReference type="NCBI Taxonomy" id="133434"/>
    <lineage>
        <taxon>Eukaryota</taxon>
        <taxon>Metazoa</taxon>
        <taxon>Echinodermata</taxon>
        <taxon>Eleutherozoa</taxon>
        <taxon>Asterozoa</taxon>
        <taxon>Asteroidea</taxon>
        <taxon>Valvatacea</taxon>
        <taxon>Valvatida</taxon>
        <taxon>Acanthasteridae</taxon>
        <taxon>Acanthaster</taxon>
    </lineage>
</organism>
<dbReference type="RefSeq" id="XP_022090331.1">
    <property type="nucleotide sequence ID" value="XM_022234639.1"/>
</dbReference>
<dbReference type="AlphaFoldDB" id="A0A8B7YFA2"/>
<dbReference type="GO" id="GO:0005886">
    <property type="term" value="C:plasma membrane"/>
    <property type="evidence" value="ECO:0007669"/>
    <property type="project" value="TreeGrafter"/>
</dbReference>
<evidence type="ECO:0000256" key="2">
    <source>
        <dbReference type="RuleBase" id="RU363116"/>
    </source>
</evidence>
<feature type="region of interest" description="Disordered" evidence="3">
    <location>
        <begin position="1"/>
        <end position="52"/>
    </location>
</feature>
<gene>
    <name evidence="5" type="primary">LOC110979102</name>
</gene>
<dbReference type="PANTHER" id="PTHR23248:SF63">
    <property type="entry name" value="PHOSPHOLIPID SCRAMBLASE"/>
    <property type="match status" value="1"/>
</dbReference>
<feature type="compositionally biased region" description="Pro residues" evidence="3">
    <location>
        <begin position="21"/>
        <end position="46"/>
    </location>
</feature>
<keyword evidence="2" id="KW-0106">Calcium</keyword>
<dbReference type="OMA" id="RQHAGFI"/>
<comment type="function">
    <text evidence="2">May mediate accelerated ATP-independent bidirectional transbilayer migration of phospholipids upon binding calcium ions that results in a loss of phospholipid asymmetry in the plasma membrane.</text>
</comment>
<dbReference type="KEGG" id="aplc:110979102"/>
<keyword evidence="4" id="KW-1185">Reference proteome</keyword>
<dbReference type="InterPro" id="IPR005552">
    <property type="entry name" value="Scramblase"/>
</dbReference>
<name>A0A8B7YFA2_ACAPL</name>